<dbReference type="InterPro" id="IPR006328">
    <property type="entry name" value="2-HAD"/>
</dbReference>
<dbReference type="NCBIfam" id="TIGR01493">
    <property type="entry name" value="HAD-SF-IA-v2"/>
    <property type="match status" value="1"/>
</dbReference>
<dbReference type="Gene3D" id="1.10.150.240">
    <property type="entry name" value="Putative phosphatase, domain 2"/>
    <property type="match status" value="1"/>
</dbReference>
<dbReference type="Gene3D" id="3.40.50.1000">
    <property type="entry name" value="HAD superfamily/HAD-like"/>
    <property type="match status" value="1"/>
</dbReference>
<dbReference type="Proteomes" id="UP000315103">
    <property type="component" value="Unassembled WGS sequence"/>
</dbReference>
<evidence type="ECO:0000256" key="2">
    <source>
        <dbReference type="ARBA" id="ARBA00022801"/>
    </source>
</evidence>
<dbReference type="SFLD" id="SFLDF00045">
    <property type="entry name" value="2-haloacid_dehalogenase"/>
    <property type="match status" value="1"/>
</dbReference>
<dbReference type="SUPFAM" id="SSF56784">
    <property type="entry name" value="HAD-like"/>
    <property type="match status" value="1"/>
</dbReference>
<dbReference type="OrthoDB" id="264363at2"/>
<proteinExistence type="inferred from homology"/>
<dbReference type="SFLD" id="SFLDG01129">
    <property type="entry name" value="C1.5:_HAD__Beta-PGM__Phosphata"/>
    <property type="match status" value="1"/>
</dbReference>
<comment type="caution">
    <text evidence="3">The sequence shown here is derived from an EMBL/GenBank/DDBJ whole genome shotgun (WGS) entry which is preliminary data.</text>
</comment>
<dbReference type="Pfam" id="PF00702">
    <property type="entry name" value="Hydrolase"/>
    <property type="match status" value="1"/>
</dbReference>
<reference evidence="3 4" key="1">
    <citation type="submission" date="2019-07" db="EMBL/GenBank/DDBJ databases">
        <title>Salinicoccus cyprini sp. nov., isolated from gastro-intestinal tract of mirror carp, Cyprinus carpio var. specularis, collected from Gobind Sagar Reservoir, Himachal Pradesh, India.</title>
        <authorList>
            <person name="Talwar C."/>
            <person name="Singh A.K."/>
            <person name="Lal R."/>
            <person name="Negi R.K."/>
        </authorList>
    </citation>
    <scope>NUCLEOTIDE SEQUENCE [LARGE SCALE GENOMIC DNA]</scope>
    <source>
        <strain evidence="3 4">CT19</strain>
    </source>
</reference>
<accession>A0A558AT60</accession>
<dbReference type="NCBIfam" id="TIGR01428">
    <property type="entry name" value="HAD_type_II"/>
    <property type="match status" value="1"/>
</dbReference>
<dbReference type="SFLD" id="SFLDG01135">
    <property type="entry name" value="C1.5.6:_HAD__Beta-PGM__Phospha"/>
    <property type="match status" value="1"/>
</dbReference>
<keyword evidence="4" id="KW-1185">Reference proteome</keyword>
<gene>
    <name evidence="3" type="ORF">FO441_10170</name>
</gene>
<keyword evidence="2" id="KW-0378">Hydrolase</keyword>
<dbReference type="EMBL" id="VMSJ01000004">
    <property type="protein sequence ID" value="TVT27440.1"/>
    <property type="molecule type" value="Genomic_DNA"/>
</dbReference>
<evidence type="ECO:0000313" key="3">
    <source>
        <dbReference type="EMBL" id="TVT27440.1"/>
    </source>
</evidence>
<dbReference type="PRINTS" id="PR00413">
    <property type="entry name" value="HADHALOGNASE"/>
</dbReference>
<protein>
    <submittedName>
        <fullName evidence="3">Haloacid dehalogenase type II</fullName>
    </submittedName>
</protein>
<dbReference type="InterPro" id="IPR036412">
    <property type="entry name" value="HAD-like_sf"/>
</dbReference>
<organism evidence="3 4">
    <name type="scientific">Salinicoccus cyprini</name>
    <dbReference type="NCBI Taxonomy" id="2493691"/>
    <lineage>
        <taxon>Bacteria</taxon>
        <taxon>Bacillati</taxon>
        <taxon>Bacillota</taxon>
        <taxon>Bacilli</taxon>
        <taxon>Bacillales</taxon>
        <taxon>Staphylococcaceae</taxon>
        <taxon>Salinicoccus</taxon>
    </lineage>
</organism>
<dbReference type="InterPro" id="IPR023198">
    <property type="entry name" value="PGP-like_dom2"/>
</dbReference>
<dbReference type="InterPro" id="IPR023214">
    <property type="entry name" value="HAD_sf"/>
</dbReference>
<sequence length="218" mass="25238">MIKALVFDAYGTLFDVHSIKAACESVFPEKGEKISTVWREKQVKYFFQRQLMGRYRPFDEVTRDALRYACRTEGVELEQEDEERLMMAYLNLELFEEVSDVLEKCSDKQRVVFSNGSEDMIVPLVESSDIHDHIDKVISADEIKQYKPTPAAYAYALDQLGLKRDEILFMSSNTWDIMGAASFGFQTAWINRNRVEPETLDVQPDQAYTDLYGILEKL</sequence>
<dbReference type="CDD" id="cd02588">
    <property type="entry name" value="HAD_L2-DEX"/>
    <property type="match status" value="1"/>
</dbReference>
<dbReference type="AlphaFoldDB" id="A0A558AT60"/>
<evidence type="ECO:0000256" key="1">
    <source>
        <dbReference type="ARBA" id="ARBA00008106"/>
    </source>
</evidence>
<dbReference type="SFLD" id="SFLDS00003">
    <property type="entry name" value="Haloacid_Dehalogenase"/>
    <property type="match status" value="1"/>
</dbReference>
<dbReference type="PANTHER" id="PTHR43316">
    <property type="entry name" value="HYDROLASE, HALOACID DELAHOGENASE-RELATED"/>
    <property type="match status" value="1"/>
</dbReference>
<dbReference type="InterPro" id="IPR051540">
    <property type="entry name" value="S-2-haloacid_dehalogenase"/>
</dbReference>
<dbReference type="PANTHER" id="PTHR43316:SF3">
    <property type="entry name" value="HALOACID DEHALOGENASE, TYPE II (AFU_ORTHOLOGUE AFUA_2G07750)-RELATED"/>
    <property type="match status" value="1"/>
</dbReference>
<dbReference type="GO" id="GO:0019120">
    <property type="term" value="F:hydrolase activity, acting on acid halide bonds, in C-halide compounds"/>
    <property type="evidence" value="ECO:0007669"/>
    <property type="project" value="InterPro"/>
</dbReference>
<name>A0A558AT60_9STAP</name>
<evidence type="ECO:0000313" key="4">
    <source>
        <dbReference type="Proteomes" id="UP000315103"/>
    </source>
</evidence>
<dbReference type="RefSeq" id="WP_145289689.1">
    <property type="nucleotide sequence ID" value="NZ_VMSJ01000004.1"/>
</dbReference>
<dbReference type="InterPro" id="IPR006439">
    <property type="entry name" value="HAD-SF_hydro_IA"/>
</dbReference>
<dbReference type="NCBIfam" id="TIGR01549">
    <property type="entry name" value="HAD-SF-IA-v1"/>
    <property type="match status" value="1"/>
</dbReference>
<comment type="similarity">
    <text evidence="1">Belongs to the HAD-like hydrolase superfamily. S-2-haloalkanoic acid dehalogenase family.</text>
</comment>